<evidence type="ECO:0008006" key="4">
    <source>
        <dbReference type="Google" id="ProtNLM"/>
    </source>
</evidence>
<dbReference type="InterPro" id="IPR043727">
    <property type="entry name" value="Lmo0937-like"/>
</dbReference>
<name>A0ABX2X190_9FLAO</name>
<reference evidence="2 3" key="1">
    <citation type="submission" date="2016-07" db="EMBL/GenBank/DDBJ databases">
        <authorList>
            <person name="Jeong J.-J."/>
            <person name="Kim D.W."/>
            <person name="Sang M.K."/>
            <person name="Choi I.-G."/>
            <person name="Kim K.D."/>
        </authorList>
    </citation>
    <scope>NUCLEOTIDE SEQUENCE [LARGE SCALE GENOMIC DNA]</scope>
    <source>
        <strain evidence="2 3">C-26</strain>
    </source>
</reference>
<keyword evidence="1" id="KW-0812">Transmembrane</keyword>
<evidence type="ECO:0000313" key="2">
    <source>
        <dbReference type="EMBL" id="OCA71086.1"/>
    </source>
</evidence>
<keyword evidence="3" id="KW-1185">Reference proteome</keyword>
<dbReference type="Pfam" id="PF18919">
    <property type="entry name" value="DUF5670"/>
    <property type="match status" value="1"/>
</dbReference>
<sequence length="69" mass="7782">MLIFKQITLKNIIMRNLLWLIAVICIVVWLLGMLGIVPGISTGYLIHVLLVIAIIVILYNIITGRKPLE</sequence>
<evidence type="ECO:0000256" key="1">
    <source>
        <dbReference type="SAM" id="Phobius"/>
    </source>
</evidence>
<proteinExistence type="predicted"/>
<feature type="transmembrane region" description="Helical" evidence="1">
    <location>
        <begin position="12"/>
        <end position="32"/>
    </location>
</feature>
<organism evidence="2 3">
    <name type="scientific">Chryseobacterium contaminans</name>
    <dbReference type="NCBI Taxonomy" id="1423959"/>
    <lineage>
        <taxon>Bacteria</taxon>
        <taxon>Pseudomonadati</taxon>
        <taxon>Bacteroidota</taxon>
        <taxon>Flavobacteriia</taxon>
        <taxon>Flavobacteriales</taxon>
        <taxon>Weeksellaceae</taxon>
        <taxon>Chryseobacterium group</taxon>
        <taxon>Chryseobacterium</taxon>
    </lineage>
</organism>
<evidence type="ECO:0000313" key="3">
    <source>
        <dbReference type="Proteomes" id="UP000093508"/>
    </source>
</evidence>
<keyword evidence="1" id="KW-1133">Transmembrane helix</keyword>
<dbReference type="Proteomes" id="UP000093508">
    <property type="component" value="Unassembled WGS sequence"/>
</dbReference>
<feature type="transmembrane region" description="Helical" evidence="1">
    <location>
        <begin position="44"/>
        <end position="62"/>
    </location>
</feature>
<gene>
    <name evidence="2" type="ORF">BBH99_03360</name>
</gene>
<comment type="caution">
    <text evidence="2">The sequence shown here is derived from an EMBL/GenBank/DDBJ whole genome shotgun (WGS) entry which is preliminary data.</text>
</comment>
<dbReference type="EMBL" id="MAYF01000345">
    <property type="protein sequence ID" value="OCA71086.1"/>
    <property type="molecule type" value="Genomic_DNA"/>
</dbReference>
<keyword evidence="1" id="KW-0472">Membrane</keyword>
<protein>
    <recommendedName>
        <fullName evidence="4">Lmo0937 family membrane protein</fullName>
    </recommendedName>
</protein>
<dbReference type="NCBIfam" id="NF033488">
    <property type="entry name" value="lmo0937_fam_TM"/>
    <property type="match status" value="1"/>
</dbReference>
<accession>A0ABX2X190</accession>